<keyword evidence="4" id="KW-1185">Reference proteome</keyword>
<feature type="domain" description="HAT C-terminal dimerisation" evidence="2">
    <location>
        <begin position="38"/>
        <end position="102"/>
    </location>
</feature>
<dbReference type="Pfam" id="PF05699">
    <property type="entry name" value="Dimer_Tnp_hAT"/>
    <property type="match status" value="1"/>
</dbReference>
<feature type="compositionally biased region" description="Acidic residues" evidence="1">
    <location>
        <begin position="139"/>
        <end position="150"/>
    </location>
</feature>
<comment type="caution">
    <text evidence="3">The sequence shown here is derived from an EMBL/GenBank/DDBJ whole genome shotgun (WGS) entry which is preliminary data.</text>
</comment>
<proteinExistence type="predicted"/>
<feature type="region of interest" description="Disordered" evidence="1">
    <location>
        <begin position="286"/>
        <end position="398"/>
    </location>
</feature>
<name>A0A388L3H3_CHABU</name>
<dbReference type="InterPro" id="IPR012337">
    <property type="entry name" value="RNaseH-like_sf"/>
</dbReference>
<dbReference type="EMBL" id="BFEA01000252">
    <property type="protein sequence ID" value="GBG76753.1"/>
    <property type="molecule type" value="Genomic_DNA"/>
</dbReference>
<evidence type="ECO:0000256" key="1">
    <source>
        <dbReference type="SAM" id="MobiDB-lite"/>
    </source>
</evidence>
<dbReference type="Gramene" id="GBG76753">
    <property type="protein sequence ID" value="GBG76753"/>
    <property type="gene ID" value="CBR_g22969"/>
</dbReference>
<evidence type="ECO:0000313" key="3">
    <source>
        <dbReference type="EMBL" id="GBG76753.1"/>
    </source>
</evidence>
<dbReference type="Proteomes" id="UP000265515">
    <property type="component" value="Unassembled WGS sequence"/>
</dbReference>
<dbReference type="AlphaFoldDB" id="A0A388L3H3"/>
<feature type="compositionally biased region" description="Basic and acidic residues" evidence="1">
    <location>
        <begin position="286"/>
        <end position="328"/>
    </location>
</feature>
<dbReference type="GO" id="GO:0046983">
    <property type="term" value="F:protein dimerization activity"/>
    <property type="evidence" value="ECO:0007669"/>
    <property type="project" value="InterPro"/>
</dbReference>
<evidence type="ECO:0000259" key="2">
    <source>
        <dbReference type="Pfam" id="PF05699"/>
    </source>
</evidence>
<feature type="region of interest" description="Disordered" evidence="1">
    <location>
        <begin position="128"/>
        <end position="160"/>
    </location>
</feature>
<evidence type="ECO:0000313" key="4">
    <source>
        <dbReference type="Proteomes" id="UP000265515"/>
    </source>
</evidence>
<gene>
    <name evidence="3" type="ORF">CBR_g22969</name>
</gene>
<reference evidence="3 4" key="1">
    <citation type="journal article" date="2018" name="Cell">
        <title>The Chara Genome: Secondary Complexity and Implications for Plant Terrestrialization.</title>
        <authorList>
            <person name="Nishiyama T."/>
            <person name="Sakayama H."/>
            <person name="Vries J.D."/>
            <person name="Buschmann H."/>
            <person name="Saint-Marcoux D."/>
            <person name="Ullrich K.K."/>
            <person name="Haas F.B."/>
            <person name="Vanderstraeten L."/>
            <person name="Becker D."/>
            <person name="Lang D."/>
            <person name="Vosolsobe S."/>
            <person name="Rombauts S."/>
            <person name="Wilhelmsson P.K.I."/>
            <person name="Janitza P."/>
            <person name="Kern R."/>
            <person name="Heyl A."/>
            <person name="Rumpler F."/>
            <person name="Villalobos L.I.A.C."/>
            <person name="Clay J.M."/>
            <person name="Skokan R."/>
            <person name="Toyoda A."/>
            <person name="Suzuki Y."/>
            <person name="Kagoshima H."/>
            <person name="Schijlen E."/>
            <person name="Tajeshwar N."/>
            <person name="Catarino B."/>
            <person name="Hetherington A.J."/>
            <person name="Saltykova A."/>
            <person name="Bonnot C."/>
            <person name="Breuninger H."/>
            <person name="Symeonidi A."/>
            <person name="Radhakrishnan G.V."/>
            <person name="Van Nieuwerburgh F."/>
            <person name="Deforce D."/>
            <person name="Chang C."/>
            <person name="Karol K.G."/>
            <person name="Hedrich R."/>
            <person name="Ulvskov P."/>
            <person name="Glockner G."/>
            <person name="Delwiche C.F."/>
            <person name="Petrasek J."/>
            <person name="Van de Peer Y."/>
            <person name="Friml J."/>
            <person name="Beilby M."/>
            <person name="Dolan L."/>
            <person name="Kohara Y."/>
            <person name="Sugano S."/>
            <person name="Fujiyama A."/>
            <person name="Delaux P.-M."/>
            <person name="Quint M."/>
            <person name="TheiBen G."/>
            <person name="Hagemann M."/>
            <person name="Harholt J."/>
            <person name="Dunand C."/>
            <person name="Zachgo S."/>
            <person name="Langdale J."/>
            <person name="Maumus F."/>
            <person name="Straeten D.V.D."/>
            <person name="Gould S.B."/>
            <person name="Rensing S.A."/>
        </authorList>
    </citation>
    <scope>NUCLEOTIDE SEQUENCE [LARGE SCALE GENOMIC DNA]</scope>
    <source>
        <strain evidence="3 4">S276</strain>
    </source>
</reference>
<feature type="compositionally biased region" description="Basic and acidic residues" evidence="1">
    <location>
        <begin position="343"/>
        <end position="353"/>
    </location>
</feature>
<sequence>MDMWDHLYKFLREPVEGEVMTDEHMWTLIAIKQATQHTSADWWTLYGGDVPHLQQIAINVLGMWSMVTPTERNWASVDFVHSKRRNSLSPESLEKLVYIHWNMQLLRVPNSKDNGYVDVWGSFFEPSREPATEGGVVEDATEDETTDNIEEEKRQKRLKKTPKDLIPKSLLDDDSSGSSYLEDLVWKGKYWNEFTSEESDGEDNIGEDSDFELGGNLAVSATTYIGRRLRRREKEAEVLPSEAIDKLDTNMEFLAHPTPDADEEEAARAKAMADRDIALVQRRMCEEEARPAGDERVDNMEVDKVDVRAEHEGSLQHEGMDIGAHGEKNVQQQGENRLPQEGGDMKEDEEKTQQQDGEELQQPAPPTVYARRPRPPTQQQPASQEPRENQQAVAAEQS</sequence>
<dbReference type="SUPFAM" id="SSF53098">
    <property type="entry name" value="Ribonuclease H-like"/>
    <property type="match status" value="1"/>
</dbReference>
<dbReference type="InterPro" id="IPR008906">
    <property type="entry name" value="HATC_C_dom"/>
</dbReference>
<protein>
    <recommendedName>
        <fullName evidence="2">HAT C-terminal dimerisation domain-containing protein</fullName>
    </recommendedName>
</protein>
<accession>A0A388L3H3</accession>
<organism evidence="3 4">
    <name type="scientific">Chara braunii</name>
    <name type="common">Braun's stonewort</name>
    <dbReference type="NCBI Taxonomy" id="69332"/>
    <lineage>
        <taxon>Eukaryota</taxon>
        <taxon>Viridiplantae</taxon>
        <taxon>Streptophyta</taxon>
        <taxon>Charophyceae</taxon>
        <taxon>Charales</taxon>
        <taxon>Characeae</taxon>
        <taxon>Chara</taxon>
    </lineage>
</organism>
<dbReference type="OrthoDB" id="1930460at2759"/>
<feature type="compositionally biased region" description="Polar residues" evidence="1">
    <location>
        <begin position="389"/>
        <end position="398"/>
    </location>
</feature>